<dbReference type="RefSeq" id="WP_009156077.1">
    <property type="nucleotide sequence ID" value="NZ_CM001439.1"/>
</dbReference>
<organism evidence="1 2">
    <name type="scientific">Saccharomonospora marina XMU15</name>
    <dbReference type="NCBI Taxonomy" id="882083"/>
    <lineage>
        <taxon>Bacteria</taxon>
        <taxon>Bacillati</taxon>
        <taxon>Actinomycetota</taxon>
        <taxon>Actinomycetes</taxon>
        <taxon>Pseudonocardiales</taxon>
        <taxon>Pseudonocardiaceae</taxon>
        <taxon>Saccharomonospora</taxon>
    </lineage>
</organism>
<evidence type="ECO:0000313" key="1">
    <source>
        <dbReference type="EMBL" id="EHR52699.1"/>
    </source>
</evidence>
<dbReference type="SUPFAM" id="SSF109998">
    <property type="entry name" value="Triger factor/SurA peptide-binding domain-like"/>
    <property type="match status" value="1"/>
</dbReference>
<dbReference type="STRING" id="882083.SacmaDRAFT_4515"/>
<evidence type="ECO:0000313" key="2">
    <source>
        <dbReference type="Proteomes" id="UP000004926"/>
    </source>
</evidence>
<keyword evidence="2" id="KW-1185">Reference proteome</keyword>
<protein>
    <recommendedName>
        <fullName evidence="3">SurA-like protein</fullName>
    </recommendedName>
</protein>
<dbReference type="Proteomes" id="UP000004926">
    <property type="component" value="Chromosome"/>
</dbReference>
<dbReference type="OrthoDB" id="5175106at2"/>
<gene>
    <name evidence="1" type="ORF">SacmaDRAFT_4515</name>
</gene>
<dbReference type="eggNOG" id="ENOG5033TFY">
    <property type="taxonomic scope" value="Bacteria"/>
</dbReference>
<sequence length="318" mass="33883">MTRIISRPATLVLAVIASLLLAGCGSGPSKVDSAAIIGNRSVSLDSVQQEVRWLLDNVPQVEQARQQDKLALQSRQIVRSRVLHQLVTVAAAREGLRVDQAEADRLVESGGGVDQVARAMGIVPERVRQLAADQVLLQQLAQRHLEGLSVRFVGTTIVGESAGNTAREQARALGERIAADPANAERVISESGHQLIQEELSFADALRGQPELGISALFGTSEGSVMVIQPSQAQSGWLVALVRERTVTGSGQGNAELAAQLDPQVLYLAGVRMLQPIADELGVQLNPRYGVWDSAAMAPAANSDELTGYLLPSRTVRS</sequence>
<accession>H5XAY9</accession>
<name>H5XAY9_9PSEU</name>
<dbReference type="PROSITE" id="PS51257">
    <property type="entry name" value="PROKAR_LIPOPROTEIN"/>
    <property type="match status" value="1"/>
</dbReference>
<dbReference type="HOGENOM" id="CLU_911815_0_0_11"/>
<dbReference type="InterPro" id="IPR027304">
    <property type="entry name" value="Trigger_fact/SurA_dom_sf"/>
</dbReference>
<dbReference type="AlphaFoldDB" id="H5XAY9"/>
<reference evidence="1 2" key="1">
    <citation type="journal article" date="2012" name="Stand. Genomic Sci.">
        <title>Genome sequence of the ocean sediment bacterium Saccharomonospora marina type strain (XMU15(T)).</title>
        <authorList>
            <person name="Klenk H.P."/>
            <person name="Lu M."/>
            <person name="Lucas S."/>
            <person name="Lapidus A."/>
            <person name="Copeland A."/>
            <person name="Pitluck S."/>
            <person name="Goodwin L.A."/>
            <person name="Han C."/>
            <person name="Tapia R."/>
            <person name="Brambilla E.M."/>
            <person name="Potter G."/>
            <person name="Land M."/>
            <person name="Ivanova N."/>
            <person name="Rohde M."/>
            <person name="Goker M."/>
            <person name="Detter J.C."/>
            <person name="Li W.J."/>
            <person name="Kyrpides N.C."/>
            <person name="Woyke T."/>
        </authorList>
    </citation>
    <scope>NUCLEOTIDE SEQUENCE [LARGE SCALE GENOMIC DNA]</scope>
    <source>
        <strain evidence="1 2">XMU15</strain>
    </source>
</reference>
<dbReference type="EMBL" id="CM001439">
    <property type="protein sequence ID" value="EHR52699.1"/>
    <property type="molecule type" value="Genomic_DNA"/>
</dbReference>
<proteinExistence type="predicted"/>
<evidence type="ECO:0008006" key="3">
    <source>
        <dbReference type="Google" id="ProtNLM"/>
    </source>
</evidence>